<keyword evidence="4" id="KW-1185">Reference proteome</keyword>
<gene>
    <name evidence="3" type="ORF">DID88_006330</name>
</gene>
<feature type="compositionally biased region" description="Gly residues" evidence="1">
    <location>
        <begin position="492"/>
        <end position="516"/>
    </location>
</feature>
<comment type="caution">
    <text evidence="3">The sequence shown here is derived from an EMBL/GenBank/DDBJ whole genome shotgun (WGS) entry which is preliminary data.</text>
</comment>
<dbReference type="Proteomes" id="UP000249056">
    <property type="component" value="Unassembled WGS sequence"/>
</dbReference>
<proteinExistence type="predicted"/>
<name>A0A395J4Q7_9HELO</name>
<dbReference type="InterPro" id="IPR018808">
    <property type="entry name" value="Muniscin_C"/>
</dbReference>
<dbReference type="AlphaFoldDB" id="A0A395J4Q7"/>
<feature type="compositionally biased region" description="Polar residues" evidence="1">
    <location>
        <begin position="546"/>
        <end position="569"/>
    </location>
</feature>
<evidence type="ECO:0000259" key="2">
    <source>
        <dbReference type="Pfam" id="PF10291"/>
    </source>
</evidence>
<feature type="compositionally biased region" description="Gly residues" evidence="1">
    <location>
        <begin position="614"/>
        <end position="625"/>
    </location>
</feature>
<evidence type="ECO:0000313" key="3">
    <source>
        <dbReference type="EMBL" id="RAL66643.1"/>
    </source>
</evidence>
<feature type="region of interest" description="Disordered" evidence="1">
    <location>
        <begin position="424"/>
        <end position="684"/>
    </location>
</feature>
<feature type="compositionally biased region" description="Basic and acidic residues" evidence="1">
    <location>
        <begin position="663"/>
        <end position="684"/>
    </location>
</feature>
<protein>
    <recommendedName>
        <fullName evidence="2">Muniscin C-terminal domain-containing protein</fullName>
    </recommendedName>
</protein>
<dbReference type="Pfam" id="PF10291">
    <property type="entry name" value="muHD"/>
    <property type="match status" value="1"/>
</dbReference>
<dbReference type="EMBL" id="QKRW01000006">
    <property type="protein sequence ID" value="RAL66643.1"/>
    <property type="molecule type" value="Genomic_DNA"/>
</dbReference>
<feature type="compositionally biased region" description="Low complexity" evidence="1">
    <location>
        <begin position="536"/>
        <end position="545"/>
    </location>
</feature>
<reference evidence="3 4" key="1">
    <citation type="submission" date="2018-06" db="EMBL/GenBank/DDBJ databases">
        <title>Genome Sequence of the Brown Rot Fungal Pathogen Monilinia fructigena.</title>
        <authorList>
            <person name="Landi L."/>
            <person name="De Miccolis Angelini R.M."/>
            <person name="Pollastro S."/>
            <person name="Abate D."/>
            <person name="Faretra F."/>
            <person name="Romanazzi G."/>
        </authorList>
    </citation>
    <scope>NUCLEOTIDE SEQUENCE [LARGE SCALE GENOMIC DNA]</scope>
    <source>
        <strain evidence="3 4">Mfrg269</strain>
    </source>
</reference>
<dbReference type="OrthoDB" id="331602at2759"/>
<feature type="compositionally biased region" description="Polar residues" evidence="1">
    <location>
        <begin position="1"/>
        <end position="21"/>
    </location>
</feature>
<feature type="compositionally biased region" description="Polar residues" evidence="1">
    <location>
        <begin position="424"/>
        <end position="446"/>
    </location>
</feature>
<organism evidence="3 4">
    <name type="scientific">Monilinia fructigena</name>
    <dbReference type="NCBI Taxonomy" id="38457"/>
    <lineage>
        <taxon>Eukaryota</taxon>
        <taxon>Fungi</taxon>
        <taxon>Dikarya</taxon>
        <taxon>Ascomycota</taxon>
        <taxon>Pezizomycotina</taxon>
        <taxon>Leotiomycetes</taxon>
        <taxon>Helotiales</taxon>
        <taxon>Sclerotiniaceae</taxon>
        <taxon>Monilinia</taxon>
    </lineage>
</organism>
<evidence type="ECO:0000313" key="4">
    <source>
        <dbReference type="Proteomes" id="UP000249056"/>
    </source>
</evidence>
<feature type="region of interest" description="Disordered" evidence="1">
    <location>
        <begin position="1"/>
        <end position="48"/>
    </location>
</feature>
<evidence type="ECO:0000256" key="1">
    <source>
        <dbReference type="SAM" id="MobiDB-lite"/>
    </source>
</evidence>
<sequence>MGQESLNASDSIRPATSNGISSPGMVDLSEVEPPAGPPPSHLQEAQKTPKAFRKMNLNSSWIFETSPFLNKMQMHKLHCQMSQYLAFISIGHPRSKGRTVRGRRDVRHTVYVPSPTLEVSNTENNIPPSPALPLAGARGSAIAAISEHGHEMVLQVSLIQTRFVPAILSQIMRKWRRSISQSWREIALAYVSSPNGTSLPASVSTDKPDEFTIDLASISHKTSAAFTYRVHVEDQDMGSYSPLLLKPAWKRANIPPLELSIANPDLTGTHYRDRSSIVWPLGDVTLSHEFQRVTALFSSPEGTTQAINPDHAEGRWEVHSPNVGSGISISRLEGARGVEESDPFADESVAPTTGNWVNVENKQEDCYCSWNVFGKRWYSIKYCVGIRTLGVEDGKEFFLRIVLDGLSVTLNTILIQLTMSNYDNNDQSGSYGDDQQSGYGNRSDAQSGGFGNSGNDNTSSGYGDDNSGDASGSNTGAGVKSSRGLSGDGDDTSGGYGGKNSGLGGRGGDDNSGGYGNDTSNTSGYGDDNTSGGFGSTKSSSGAFSNDSNKSTLGGYGDNNTSSSTFGDNQGSGGYVGDDNTSGGFGADKSRSGTLGDNDQKLCGYGGDKSSSTGFGGNDQGTGRYGGDRGNTDTYDQSSGNYGGDNDQTSGGSSGNYGSGDAYGKDENKSGLKKGLDKAKELFQ</sequence>
<accession>A0A395J4Q7</accession>
<feature type="domain" description="Muniscin C-terminal" evidence="2">
    <location>
        <begin position="204"/>
        <end position="251"/>
    </location>
</feature>